<reference evidence="2 3" key="1">
    <citation type="submission" date="2020-08" db="EMBL/GenBank/DDBJ databases">
        <title>Genomic Encyclopedia of Type Strains, Phase IV (KMG-V): Genome sequencing to study the core and pangenomes of soil and plant-associated prokaryotes.</title>
        <authorList>
            <person name="Whitman W."/>
        </authorList>
    </citation>
    <scope>NUCLEOTIDE SEQUENCE [LARGE SCALE GENOMIC DNA]</scope>
    <source>
        <strain evidence="2 3">S3M1</strain>
    </source>
</reference>
<evidence type="ECO:0000256" key="1">
    <source>
        <dbReference type="SAM" id="Phobius"/>
    </source>
</evidence>
<feature type="transmembrane region" description="Helical" evidence="1">
    <location>
        <begin position="12"/>
        <end position="34"/>
    </location>
</feature>
<evidence type="ECO:0000313" key="2">
    <source>
        <dbReference type="EMBL" id="MBB5636878.1"/>
    </source>
</evidence>
<proteinExistence type="predicted"/>
<dbReference type="AlphaFoldDB" id="A0A7W9DZB1"/>
<evidence type="ECO:0000313" key="3">
    <source>
        <dbReference type="Proteomes" id="UP000537204"/>
    </source>
</evidence>
<dbReference type="RefSeq" id="WP_183882781.1">
    <property type="nucleotide sequence ID" value="NZ_JACHCD010000001.1"/>
</dbReference>
<protein>
    <submittedName>
        <fullName evidence="2">Uncharacterized membrane protein YraQ (UPF0718 family)</fullName>
    </submittedName>
</protein>
<feature type="transmembrane region" description="Helical" evidence="1">
    <location>
        <begin position="215"/>
        <end position="235"/>
    </location>
</feature>
<keyword evidence="1" id="KW-0812">Transmembrane</keyword>
<dbReference type="Proteomes" id="UP000537204">
    <property type="component" value="Unassembled WGS sequence"/>
</dbReference>
<keyword evidence="1" id="KW-0472">Membrane</keyword>
<dbReference type="EMBL" id="JACHCE010000004">
    <property type="protein sequence ID" value="MBB5636878.1"/>
    <property type="molecule type" value="Genomic_DNA"/>
</dbReference>
<gene>
    <name evidence="2" type="ORF">HDE68_002791</name>
</gene>
<comment type="caution">
    <text evidence="2">The sequence shown here is derived from an EMBL/GenBank/DDBJ whole genome shotgun (WGS) entry which is preliminary data.</text>
</comment>
<name>A0A7W9DZB1_9SPHI</name>
<accession>A0A7W9DZB1</accession>
<organism evidence="2 3">
    <name type="scientific">Pedobacter cryoconitis</name>
    <dbReference type="NCBI Taxonomy" id="188932"/>
    <lineage>
        <taxon>Bacteria</taxon>
        <taxon>Pseudomonadati</taxon>
        <taxon>Bacteroidota</taxon>
        <taxon>Sphingobacteriia</taxon>
        <taxon>Sphingobacteriales</taxon>
        <taxon>Sphingobacteriaceae</taxon>
        <taxon>Pedobacter</taxon>
    </lineage>
</organism>
<feature type="transmembrane region" description="Helical" evidence="1">
    <location>
        <begin position="49"/>
        <end position="73"/>
    </location>
</feature>
<keyword evidence="1" id="KW-1133">Transmembrane helix</keyword>
<dbReference type="InterPro" id="IPR025333">
    <property type="entry name" value="DUF4239"/>
</dbReference>
<dbReference type="Pfam" id="PF14023">
    <property type="entry name" value="Bestrophin-like"/>
    <property type="match status" value="1"/>
</dbReference>
<feature type="transmembrane region" description="Helical" evidence="1">
    <location>
        <begin position="188"/>
        <end position="208"/>
    </location>
</feature>
<sequence length="261" mass="29860">MNFMYWMLQMPSFVLLLLIVLIFTSGGVVFTYYFRKKIRLSPRRSHNEAVGYIFAIVSGFYGLLLGFVVFLVWDSLNSAQSDVSREGSAAIALYRDINFFPDQEKIAPLKTAYLAYVRSVTDLEFPRMEAMKAMDKHHRDAFNQVFAIMGKLKLGDLYSGQMFRQLNELSMYRSLRDLDASSCIPTEIWIPILLGALIILILAVMLDVESLRLHLTVNGLLGAFIGLVIYIIILLDHPFTGQLKIEPEEYKIILMMAKENH</sequence>